<gene>
    <name evidence="4" type="ORF">BC938DRAFT_484242</name>
</gene>
<feature type="domain" description="WSC" evidence="3">
    <location>
        <begin position="126"/>
        <end position="225"/>
    </location>
</feature>
<evidence type="ECO:0000259" key="3">
    <source>
        <dbReference type="PROSITE" id="PS51212"/>
    </source>
</evidence>
<dbReference type="AlphaFoldDB" id="A0A433QA76"/>
<dbReference type="PROSITE" id="PS51212">
    <property type="entry name" value="WSC"/>
    <property type="match status" value="1"/>
</dbReference>
<feature type="region of interest" description="Disordered" evidence="1">
    <location>
        <begin position="439"/>
        <end position="461"/>
    </location>
</feature>
<name>A0A433QA76_9FUNG</name>
<keyword evidence="2" id="KW-1133">Transmembrane helix</keyword>
<feature type="region of interest" description="Disordered" evidence="1">
    <location>
        <begin position="385"/>
        <end position="409"/>
    </location>
</feature>
<feature type="transmembrane region" description="Helical" evidence="2">
    <location>
        <begin position="14"/>
        <end position="37"/>
    </location>
</feature>
<keyword evidence="2" id="KW-0472">Membrane</keyword>
<accession>A0A433QA76</accession>
<organism evidence="4 5">
    <name type="scientific">Jimgerdemannia flammicorona</name>
    <dbReference type="NCBI Taxonomy" id="994334"/>
    <lineage>
        <taxon>Eukaryota</taxon>
        <taxon>Fungi</taxon>
        <taxon>Fungi incertae sedis</taxon>
        <taxon>Mucoromycota</taxon>
        <taxon>Mucoromycotina</taxon>
        <taxon>Endogonomycetes</taxon>
        <taxon>Endogonales</taxon>
        <taxon>Endogonaceae</taxon>
        <taxon>Jimgerdemannia</taxon>
    </lineage>
</organism>
<comment type="caution">
    <text evidence="4">The sequence shown here is derived from an EMBL/GenBank/DDBJ whole genome shotgun (WGS) entry which is preliminary data.</text>
</comment>
<proteinExistence type="predicted"/>
<keyword evidence="5" id="KW-1185">Reference proteome</keyword>
<evidence type="ECO:0000256" key="1">
    <source>
        <dbReference type="SAM" id="MobiDB-lite"/>
    </source>
</evidence>
<evidence type="ECO:0000313" key="5">
    <source>
        <dbReference type="Proteomes" id="UP000274822"/>
    </source>
</evidence>
<dbReference type="EMBL" id="RBNJ01009868">
    <property type="protein sequence ID" value="RUS26700.1"/>
    <property type="molecule type" value="Genomic_DNA"/>
</dbReference>
<dbReference type="InterPro" id="IPR002889">
    <property type="entry name" value="WSC_carb-bd"/>
</dbReference>
<protein>
    <recommendedName>
        <fullName evidence="3">WSC domain-containing protein</fullName>
    </recommendedName>
</protein>
<evidence type="ECO:0000313" key="4">
    <source>
        <dbReference type="EMBL" id="RUS26700.1"/>
    </source>
</evidence>
<keyword evidence="2" id="KW-0812">Transmembrane</keyword>
<sequence length="461" mass="50647">MTTYIPWFLLSLRILQNLVALTALVVHTIYLLFFEAYKDSYDSIGNPITASKRLPLEASFATFALIYVVVILAIMSLVFQSFFYRHKSPCLPLHADLGWTSGLAVAWWVATAFSARDGAGFTSCSTSIFIGCRTEDVNDRKLAFHILDIDYEKPVESCRSKCLLDGYIYAGLQADSCFCGFTYRDIPSYLDNDTNISAFVFTGTCHLLCAEPCDDIVAMSVFYTDEDLAEHAGSSCNFGNAEEIVLLVGCVLWLLIITILLFEACVRGWRGCYRLKDESKERVIRGADAISHDMEEISAIGDDQDDDDISRRASACRRPSFSALANASSTILPHPPQQIAPLGYAYSPYATAAAYPDAPYNVMASLPAPRPPPVMLLQSPVLNISPPPYERHDHSHNRQHASSSLAPLPEPSAPPANLYVFSEAGGSKVSLTPFVEVVAPEPTAPEWNPNLEVGEEEGKGQ</sequence>
<feature type="transmembrane region" description="Helical" evidence="2">
    <location>
        <begin position="244"/>
        <end position="266"/>
    </location>
</feature>
<feature type="transmembrane region" description="Helical" evidence="2">
    <location>
        <begin position="58"/>
        <end position="83"/>
    </location>
</feature>
<reference evidence="4 5" key="1">
    <citation type="journal article" date="2018" name="New Phytol.">
        <title>Phylogenomics of Endogonaceae and evolution of mycorrhizas within Mucoromycota.</title>
        <authorList>
            <person name="Chang Y."/>
            <person name="Desiro A."/>
            <person name="Na H."/>
            <person name="Sandor L."/>
            <person name="Lipzen A."/>
            <person name="Clum A."/>
            <person name="Barry K."/>
            <person name="Grigoriev I.V."/>
            <person name="Martin F.M."/>
            <person name="Stajich J.E."/>
            <person name="Smith M.E."/>
            <person name="Bonito G."/>
            <person name="Spatafora J.W."/>
        </authorList>
    </citation>
    <scope>NUCLEOTIDE SEQUENCE [LARGE SCALE GENOMIC DNA]</scope>
    <source>
        <strain evidence="4 5">AD002</strain>
    </source>
</reference>
<dbReference type="Proteomes" id="UP000274822">
    <property type="component" value="Unassembled WGS sequence"/>
</dbReference>
<evidence type="ECO:0000256" key="2">
    <source>
        <dbReference type="SAM" id="Phobius"/>
    </source>
</evidence>